<evidence type="ECO:0000313" key="2">
    <source>
        <dbReference type="EMBL" id="GBN05651.1"/>
    </source>
</evidence>
<dbReference type="Proteomes" id="UP000499080">
    <property type="component" value="Unassembled WGS sequence"/>
</dbReference>
<reference evidence="2 3" key="1">
    <citation type="journal article" date="2019" name="Sci. Rep.">
        <title>Orb-weaving spider Araneus ventricosus genome elucidates the spidroin gene catalogue.</title>
        <authorList>
            <person name="Kono N."/>
            <person name="Nakamura H."/>
            <person name="Ohtoshi R."/>
            <person name="Moran D.A.P."/>
            <person name="Shinohara A."/>
            <person name="Yoshida Y."/>
            <person name="Fujiwara M."/>
            <person name="Mori M."/>
            <person name="Tomita M."/>
            <person name="Arakawa K."/>
        </authorList>
    </citation>
    <scope>NUCLEOTIDE SEQUENCE [LARGE SCALE GENOMIC DNA]</scope>
</reference>
<protein>
    <submittedName>
        <fullName evidence="2">Uncharacterized protein</fullName>
    </submittedName>
</protein>
<comment type="caution">
    <text evidence="2">The sequence shown here is derived from an EMBL/GenBank/DDBJ whole genome shotgun (WGS) entry which is preliminary data.</text>
</comment>
<accession>A0A4Y2KTH8</accession>
<name>A0A4Y2KTH8_ARAVE</name>
<gene>
    <name evidence="2" type="ORF">AVEN_150150_1</name>
</gene>
<dbReference type="EMBL" id="BGPR01004988">
    <property type="protein sequence ID" value="GBN05651.1"/>
    <property type="molecule type" value="Genomic_DNA"/>
</dbReference>
<keyword evidence="3" id="KW-1185">Reference proteome</keyword>
<proteinExistence type="predicted"/>
<evidence type="ECO:0000256" key="1">
    <source>
        <dbReference type="SAM" id="MobiDB-lite"/>
    </source>
</evidence>
<organism evidence="2 3">
    <name type="scientific">Araneus ventricosus</name>
    <name type="common">Orbweaver spider</name>
    <name type="synonym">Epeira ventricosa</name>
    <dbReference type="NCBI Taxonomy" id="182803"/>
    <lineage>
        <taxon>Eukaryota</taxon>
        <taxon>Metazoa</taxon>
        <taxon>Ecdysozoa</taxon>
        <taxon>Arthropoda</taxon>
        <taxon>Chelicerata</taxon>
        <taxon>Arachnida</taxon>
        <taxon>Araneae</taxon>
        <taxon>Araneomorphae</taxon>
        <taxon>Entelegynae</taxon>
        <taxon>Araneoidea</taxon>
        <taxon>Araneidae</taxon>
        <taxon>Araneus</taxon>
    </lineage>
</organism>
<sequence>MLRLGNILCVPIRCAHFHCLSDATLILDSQIRQTRKLQDFTHRQEQTNHLLFLKHFTHLGFLVNRKIGEEPDETGRRKLARVAEWPDLRKTNLQRTLKKSQTWKMRPCPSLGTQETTGAAQPQENTGK</sequence>
<evidence type="ECO:0000313" key="3">
    <source>
        <dbReference type="Proteomes" id="UP000499080"/>
    </source>
</evidence>
<dbReference type="AlphaFoldDB" id="A0A4Y2KTH8"/>
<feature type="compositionally biased region" description="Polar residues" evidence="1">
    <location>
        <begin position="111"/>
        <end position="128"/>
    </location>
</feature>
<feature type="region of interest" description="Disordered" evidence="1">
    <location>
        <begin position="98"/>
        <end position="128"/>
    </location>
</feature>